<name>A0ABS3IEK2_9GAMM</name>
<keyword evidence="1" id="KW-0732">Signal</keyword>
<comment type="caution">
    <text evidence="2">The sequence shown here is derived from an EMBL/GenBank/DDBJ whole genome shotgun (WGS) entry which is preliminary data.</text>
</comment>
<dbReference type="Gene3D" id="2.60.120.380">
    <property type="match status" value="1"/>
</dbReference>
<sequence>MKTYPTLLASFLLAAVTLGNVAAYAASADPNKPVGAYFSPESAKSSADVTSKLTGHWQSEQDATYKLTIKGKQFLESHSGEAMPDQTFEYQAHCKSFDAAVKSCLLVKGQSDATYYAIVNNDAEHLELSIIGGTGNTLKFKRIPSSPVAAVTKGCKAVQFKKGELAAVVEGTTAEGKTDCYTVKTGANQTMTAELIGNSDDIKNTAITIPGIGDVRDTFQFKTEKKTYEIHISQIKGVAEKKPYGLNITVY</sequence>
<keyword evidence="2" id="KW-0614">Plasmid</keyword>
<reference evidence="2 3" key="1">
    <citation type="submission" date="2021-03" db="EMBL/GenBank/DDBJ databases">
        <title>Draft genome and methylome analysis of Thiotrix fructosivoruns ATCC 49748.</title>
        <authorList>
            <person name="Fomenkov A."/>
            <person name="Grabovich M.Y."/>
            <person name="Roberts R.J."/>
        </authorList>
    </citation>
    <scope>NUCLEOTIDE SEQUENCE [LARGE SCALE GENOMIC DNA]</scope>
    <source>
        <strain evidence="2 3">ATCC 49748</strain>
        <plasmid evidence="2">pTfr153</plasmid>
    </source>
</reference>
<protein>
    <submittedName>
        <fullName evidence="2">Uncharacterized protein</fullName>
    </submittedName>
</protein>
<geneLocation type="plasmid" evidence="2">
    <name>pTfr153</name>
</geneLocation>
<evidence type="ECO:0000313" key="2">
    <source>
        <dbReference type="EMBL" id="MBO0611418.1"/>
    </source>
</evidence>
<evidence type="ECO:0000313" key="3">
    <source>
        <dbReference type="Proteomes" id="UP000664466"/>
    </source>
</evidence>
<dbReference type="Proteomes" id="UP000664466">
    <property type="component" value="Unassembled WGS sequence"/>
</dbReference>
<evidence type="ECO:0000256" key="1">
    <source>
        <dbReference type="SAM" id="SignalP"/>
    </source>
</evidence>
<dbReference type="RefSeq" id="WP_207249205.1">
    <property type="nucleotide sequence ID" value="NZ_JAFMPM010000004.1"/>
</dbReference>
<dbReference type="EMBL" id="JAFMPM010000004">
    <property type="protein sequence ID" value="MBO0611418.1"/>
    <property type="molecule type" value="Genomic_DNA"/>
</dbReference>
<organism evidence="2 3">
    <name type="scientific">Thiothrix fructosivorans</name>
    <dbReference type="NCBI Taxonomy" id="111770"/>
    <lineage>
        <taxon>Bacteria</taxon>
        <taxon>Pseudomonadati</taxon>
        <taxon>Pseudomonadota</taxon>
        <taxon>Gammaproteobacteria</taxon>
        <taxon>Thiotrichales</taxon>
        <taxon>Thiotrichaceae</taxon>
        <taxon>Thiothrix</taxon>
    </lineage>
</organism>
<keyword evidence="3" id="KW-1185">Reference proteome</keyword>
<accession>A0ABS3IEK2</accession>
<feature type="chain" id="PRO_5046110340" evidence="1">
    <location>
        <begin position="26"/>
        <end position="251"/>
    </location>
</feature>
<gene>
    <name evidence="2" type="ORF">J1836_00505</name>
</gene>
<feature type="signal peptide" evidence="1">
    <location>
        <begin position="1"/>
        <end position="25"/>
    </location>
</feature>
<proteinExistence type="predicted"/>